<name>A0A346Y673_9ACTN</name>
<evidence type="ECO:0000313" key="1">
    <source>
        <dbReference type="EMBL" id="AXV09970.1"/>
    </source>
</evidence>
<dbReference type="Proteomes" id="UP000264006">
    <property type="component" value="Plasmid pEDY32-46I"/>
</dbReference>
<evidence type="ECO:0000313" key="2">
    <source>
        <dbReference type="Proteomes" id="UP000264006"/>
    </source>
</evidence>
<dbReference type="EMBL" id="CP031166">
    <property type="protein sequence ID" value="AXV09970.1"/>
    <property type="molecule type" value="Genomic_DNA"/>
</dbReference>
<proteinExistence type="predicted"/>
<keyword evidence="1" id="KW-0614">Plasmid</keyword>
<dbReference type="AlphaFoldDB" id="A0A346Y673"/>
<protein>
    <submittedName>
        <fullName evidence="1">Uncharacterized protein</fullName>
    </submittedName>
</protein>
<sequence>MTTFYANITAPDGTPVFTEESGWKSDAAEVHGWVMRHPARTHVSNLTHRLEVTGSEIAKALDGWHHLDPDASYTIEVDEY</sequence>
<keyword evidence="2" id="KW-1185">Reference proteome</keyword>
<accession>A0A346Y673</accession>
<dbReference type="RefSeq" id="WP_114594572.1">
    <property type="nucleotide sequence ID" value="NZ_CP031166.1"/>
</dbReference>
<geneLocation type="plasmid" evidence="2">
    <name>pedy32-46i</name>
</geneLocation>
<dbReference type="KEGG" id="euz:DVS28_b0200"/>
<gene>
    <name evidence="1" type="ORF">DVS28_b0200</name>
</gene>
<organism evidence="1 2">
    <name type="scientific">Euzebya pacifica</name>
    <dbReference type="NCBI Taxonomy" id="1608957"/>
    <lineage>
        <taxon>Bacteria</taxon>
        <taxon>Bacillati</taxon>
        <taxon>Actinomycetota</taxon>
        <taxon>Nitriliruptoria</taxon>
        <taxon>Euzebyales</taxon>
    </lineage>
</organism>
<reference evidence="1 2" key="1">
    <citation type="submission" date="2018-09" db="EMBL/GenBank/DDBJ databases">
        <title>Complete genome sequence of Euzebya sp. DY32-46 isolated from seawater of Pacific Ocean.</title>
        <authorList>
            <person name="Xu L."/>
            <person name="Wu Y.-H."/>
            <person name="Xu X.-W."/>
        </authorList>
    </citation>
    <scope>NUCLEOTIDE SEQUENCE [LARGE SCALE GENOMIC DNA]</scope>
    <source>
        <strain evidence="1 2">DY32-46</strain>
        <plasmid evidence="2">pedy32-46i</plasmid>
    </source>
</reference>